<gene>
    <name evidence="1" type="ORF">KSP40_PGU003283</name>
</gene>
<name>A0ABR2MCI0_9ASPA</name>
<accession>A0ABR2MCI0</accession>
<reference evidence="1 2" key="1">
    <citation type="journal article" date="2022" name="Nat. Plants">
        <title>Genomes of leafy and leafless Platanthera orchids illuminate the evolution of mycoheterotrophy.</title>
        <authorList>
            <person name="Li M.H."/>
            <person name="Liu K.W."/>
            <person name="Li Z."/>
            <person name="Lu H.C."/>
            <person name="Ye Q.L."/>
            <person name="Zhang D."/>
            <person name="Wang J.Y."/>
            <person name="Li Y.F."/>
            <person name="Zhong Z.M."/>
            <person name="Liu X."/>
            <person name="Yu X."/>
            <person name="Liu D.K."/>
            <person name="Tu X.D."/>
            <person name="Liu B."/>
            <person name="Hao Y."/>
            <person name="Liao X.Y."/>
            <person name="Jiang Y.T."/>
            <person name="Sun W.H."/>
            <person name="Chen J."/>
            <person name="Chen Y.Q."/>
            <person name="Ai Y."/>
            <person name="Zhai J.W."/>
            <person name="Wu S.S."/>
            <person name="Zhou Z."/>
            <person name="Hsiao Y.Y."/>
            <person name="Wu W.L."/>
            <person name="Chen Y.Y."/>
            <person name="Lin Y.F."/>
            <person name="Hsu J.L."/>
            <person name="Li C.Y."/>
            <person name="Wang Z.W."/>
            <person name="Zhao X."/>
            <person name="Zhong W.Y."/>
            <person name="Ma X.K."/>
            <person name="Ma L."/>
            <person name="Huang J."/>
            <person name="Chen G.Z."/>
            <person name="Huang M.Z."/>
            <person name="Huang L."/>
            <person name="Peng D.H."/>
            <person name="Luo Y.B."/>
            <person name="Zou S.Q."/>
            <person name="Chen S.P."/>
            <person name="Lan S."/>
            <person name="Tsai W.C."/>
            <person name="Van de Peer Y."/>
            <person name="Liu Z.J."/>
        </authorList>
    </citation>
    <scope>NUCLEOTIDE SEQUENCE [LARGE SCALE GENOMIC DNA]</scope>
    <source>
        <strain evidence="1">Lor288</strain>
    </source>
</reference>
<evidence type="ECO:0000313" key="2">
    <source>
        <dbReference type="Proteomes" id="UP001412067"/>
    </source>
</evidence>
<comment type="caution">
    <text evidence="1">The sequence shown here is derived from an EMBL/GenBank/DDBJ whole genome shotgun (WGS) entry which is preliminary data.</text>
</comment>
<keyword evidence="2" id="KW-1185">Reference proteome</keyword>
<dbReference type="Proteomes" id="UP001412067">
    <property type="component" value="Unassembled WGS sequence"/>
</dbReference>
<sequence length="53" mass="5860">MHIDGSPEEVDEVSLARIAAKDLNHGQVGTASSNVLNISNSSRLRCCSYFYFR</sequence>
<proteinExistence type="predicted"/>
<evidence type="ECO:0000313" key="1">
    <source>
        <dbReference type="EMBL" id="KAK8961741.1"/>
    </source>
</evidence>
<protein>
    <submittedName>
        <fullName evidence="1">Uncharacterized protein</fullName>
    </submittedName>
</protein>
<dbReference type="EMBL" id="JBBWWR010000009">
    <property type="protein sequence ID" value="KAK8961741.1"/>
    <property type="molecule type" value="Genomic_DNA"/>
</dbReference>
<organism evidence="1 2">
    <name type="scientific">Platanthera guangdongensis</name>
    <dbReference type="NCBI Taxonomy" id="2320717"/>
    <lineage>
        <taxon>Eukaryota</taxon>
        <taxon>Viridiplantae</taxon>
        <taxon>Streptophyta</taxon>
        <taxon>Embryophyta</taxon>
        <taxon>Tracheophyta</taxon>
        <taxon>Spermatophyta</taxon>
        <taxon>Magnoliopsida</taxon>
        <taxon>Liliopsida</taxon>
        <taxon>Asparagales</taxon>
        <taxon>Orchidaceae</taxon>
        <taxon>Orchidoideae</taxon>
        <taxon>Orchideae</taxon>
        <taxon>Orchidinae</taxon>
        <taxon>Platanthera</taxon>
    </lineage>
</organism>